<evidence type="ECO:0000259" key="2">
    <source>
        <dbReference type="Pfam" id="PF05670"/>
    </source>
</evidence>
<proteinExistence type="predicted"/>
<dbReference type="Proteomes" id="UP001060368">
    <property type="component" value="Chromosome"/>
</dbReference>
<dbReference type="Pfam" id="PF05670">
    <property type="entry name" value="NFACT-R_1"/>
    <property type="match status" value="1"/>
</dbReference>
<dbReference type="InterPro" id="IPR051608">
    <property type="entry name" value="RQC_Subunit_NEMF"/>
</dbReference>
<organism evidence="3 4">
    <name type="scientific">Methanoplanus endosymbiosus</name>
    <dbReference type="NCBI Taxonomy" id="33865"/>
    <lineage>
        <taxon>Archaea</taxon>
        <taxon>Methanobacteriati</taxon>
        <taxon>Methanobacteriota</taxon>
        <taxon>Stenosarchaea group</taxon>
        <taxon>Methanomicrobia</taxon>
        <taxon>Methanomicrobiales</taxon>
        <taxon>Methanomicrobiaceae</taxon>
        <taxon>Methanoplanus</taxon>
    </lineage>
</organism>
<keyword evidence="1" id="KW-0175">Coiled coil</keyword>
<accession>A0A9E7PKK2</accession>
<gene>
    <name evidence="3" type="ORF">L6E24_10765</name>
</gene>
<dbReference type="PANTHER" id="PTHR15239">
    <property type="entry name" value="NUCLEAR EXPORT MEDIATOR FACTOR NEMF"/>
    <property type="match status" value="1"/>
</dbReference>
<dbReference type="InterPro" id="IPR008532">
    <property type="entry name" value="NFACT_RNA-bd"/>
</dbReference>
<name>A0A9E7PKK2_9EURY</name>
<dbReference type="GO" id="GO:1990112">
    <property type="term" value="C:RQC complex"/>
    <property type="evidence" value="ECO:0007669"/>
    <property type="project" value="TreeGrafter"/>
</dbReference>
<keyword evidence="4" id="KW-1185">Reference proteome</keyword>
<dbReference type="NCBIfam" id="NF041120">
    <property type="entry name" value="RqcH_arch"/>
    <property type="match status" value="1"/>
</dbReference>
<dbReference type="RefSeq" id="WP_257741988.1">
    <property type="nucleotide sequence ID" value="NZ_CP096115.1"/>
</dbReference>
<evidence type="ECO:0000313" key="3">
    <source>
        <dbReference type="EMBL" id="UUX91838.1"/>
    </source>
</evidence>
<dbReference type="PANTHER" id="PTHR15239:SF6">
    <property type="entry name" value="RIBOSOME QUALITY CONTROL COMPLEX SUBUNIT NEMF"/>
    <property type="match status" value="1"/>
</dbReference>
<dbReference type="Pfam" id="PF05833">
    <property type="entry name" value="NFACT_N"/>
    <property type="match status" value="1"/>
</dbReference>
<feature type="coiled-coil region" evidence="1">
    <location>
        <begin position="280"/>
        <end position="307"/>
    </location>
</feature>
<protein>
    <submittedName>
        <fullName evidence="3">NFACT family protein</fullName>
    </submittedName>
</protein>
<dbReference type="GO" id="GO:0072344">
    <property type="term" value="P:rescue of stalled ribosome"/>
    <property type="evidence" value="ECO:0007669"/>
    <property type="project" value="TreeGrafter"/>
</dbReference>
<sequence>MAVKKGMSGLDLKAVISELNDLMPLWIGKIYQYNQNAFGFRLNGEERQKYNFIAESGIRVHLTETLPKSPENPSGYSMYLRKYLSGGRILEINQPGIQRVLDLTIGKSESSYHLIFEFFDEGNAILCDSEYTILNALKRHRFKDRDIIAGEKYAVTGKDITDFDVESAGAVLAESDRDIVRTLASSFMLGGKYAEEICRISGIPKESPAPEADPAQILAAFDTLSENLDLRRTPAITKSGCWPLIFEGEIPDDKFETYNQALDSYFGLLKISEAEGKKKLSKAEIIRKRQQEAIVKFEEKVAIASDKVEIIYANYQTIADIVRTLSDASEKMSWQEIEKILKNADNTMAKMIKRVYPSESAVDILLDGKTIKLYAAESVEGNAGRYYSEIKKFKKKKAGALVAMEKFKPRERPEKKRTDIKFLKPKWFHKFRWFYTSDDVLVIGGRDAGTNEDIVKKYLEGKDTFFHADIHGGSAVAVKGETGCMDEAAVFAVSYSNAWKSGFYSADVYAVPRDQVSKTAESGESLKRGAFVIRGERKYYRNVSPGISIGLQTSPEYGIIGGPSSAIEKRKGYFVRILPGTYEPNDIARKILKVLKEKIPESEQKNLKKVLNTENIAAFVPPGGSDIAE</sequence>
<dbReference type="GO" id="GO:0000049">
    <property type="term" value="F:tRNA binding"/>
    <property type="evidence" value="ECO:0007669"/>
    <property type="project" value="TreeGrafter"/>
</dbReference>
<evidence type="ECO:0000313" key="4">
    <source>
        <dbReference type="Proteomes" id="UP001060368"/>
    </source>
</evidence>
<reference evidence="3" key="1">
    <citation type="submission" date="2022-04" db="EMBL/GenBank/DDBJ databases">
        <title>Complete genome of Methanoplanus endosymbiosus DSM 3599.</title>
        <authorList>
            <person name="Chen S.-C."/>
            <person name="You Y.-T."/>
            <person name="Zhou Y.-Z."/>
            <person name="Lai M.-C."/>
        </authorList>
    </citation>
    <scope>NUCLEOTIDE SEQUENCE</scope>
    <source>
        <strain evidence="3">DSM 3599</strain>
    </source>
</reference>
<dbReference type="KEGG" id="mend:L6E24_10765"/>
<dbReference type="GO" id="GO:0043023">
    <property type="term" value="F:ribosomal large subunit binding"/>
    <property type="evidence" value="ECO:0007669"/>
    <property type="project" value="TreeGrafter"/>
</dbReference>
<feature type="domain" description="NFACT RNA-binding" evidence="2">
    <location>
        <begin position="430"/>
        <end position="535"/>
    </location>
</feature>
<dbReference type="AlphaFoldDB" id="A0A9E7PKK2"/>
<evidence type="ECO:0000256" key="1">
    <source>
        <dbReference type="SAM" id="Coils"/>
    </source>
</evidence>
<dbReference type="Gene3D" id="2.30.310.10">
    <property type="entry name" value="ibrinogen binding protein from staphylococcus aureus domain"/>
    <property type="match status" value="1"/>
</dbReference>
<dbReference type="EMBL" id="CP096115">
    <property type="protein sequence ID" value="UUX91838.1"/>
    <property type="molecule type" value="Genomic_DNA"/>
</dbReference>
<dbReference type="GeneID" id="74308188"/>